<dbReference type="InterPro" id="IPR028259">
    <property type="entry name" value="AP2-like_int_N"/>
</dbReference>
<reference evidence="8 9" key="1">
    <citation type="submission" date="2017-11" db="EMBL/GenBank/DDBJ databases">
        <title>Bacillus camelliae sp. nov., isolated from pu'er tea.</title>
        <authorList>
            <person name="Niu L."/>
        </authorList>
    </citation>
    <scope>NUCLEOTIDE SEQUENCE [LARGE SCALE GENOMIC DNA]</scope>
    <source>
        <strain evidence="8 9">7578-1</strain>
    </source>
</reference>
<dbReference type="InterPro" id="IPR044068">
    <property type="entry name" value="CB"/>
</dbReference>
<evidence type="ECO:0000256" key="1">
    <source>
        <dbReference type="ARBA" id="ARBA00008857"/>
    </source>
</evidence>
<dbReference type="Gene3D" id="1.10.150.130">
    <property type="match status" value="1"/>
</dbReference>
<feature type="domain" description="Tyr recombinase" evidence="6">
    <location>
        <begin position="168"/>
        <end position="368"/>
    </location>
</feature>
<evidence type="ECO:0000256" key="5">
    <source>
        <dbReference type="PROSITE-ProRule" id="PRU01248"/>
    </source>
</evidence>
<gene>
    <name evidence="8" type="ORF">CWO92_09825</name>
</gene>
<comment type="similarity">
    <text evidence="1">Belongs to the 'phage' integrase family.</text>
</comment>
<dbReference type="PROSITE" id="PS51900">
    <property type="entry name" value="CB"/>
    <property type="match status" value="1"/>
</dbReference>
<dbReference type="Pfam" id="PF00589">
    <property type="entry name" value="Phage_integrase"/>
    <property type="match status" value="1"/>
</dbReference>
<dbReference type="PANTHER" id="PTHR30629:SF2">
    <property type="entry name" value="PROPHAGE INTEGRASE INTS-RELATED"/>
    <property type="match status" value="1"/>
</dbReference>
<dbReference type="GO" id="GO:0003677">
    <property type="term" value="F:DNA binding"/>
    <property type="evidence" value="ECO:0007669"/>
    <property type="project" value="UniProtKB-UniRule"/>
</dbReference>
<dbReference type="InterPro" id="IPR004107">
    <property type="entry name" value="Integrase_SAM-like_N"/>
</dbReference>
<keyword evidence="2" id="KW-0229">DNA integration</keyword>
<protein>
    <submittedName>
        <fullName evidence="8">Site-specific integrase</fullName>
    </submittedName>
</protein>
<dbReference type="AlphaFoldDB" id="A0A2N3LKF0"/>
<keyword evidence="9" id="KW-1185">Reference proteome</keyword>
<evidence type="ECO:0000313" key="9">
    <source>
        <dbReference type="Proteomes" id="UP000233440"/>
    </source>
</evidence>
<proteinExistence type="inferred from homology"/>
<dbReference type="GO" id="GO:0015074">
    <property type="term" value="P:DNA integration"/>
    <property type="evidence" value="ECO:0007669"/>
    <property type="project" value="UniProtKB-KW"/>
</dbReference>
<dbReference type="PANTHER" id="PTHR30629">
    <property type="entry name" value="PROPHAGE INTEGRASE"/>
    <property type="match status" value="1"/>
</dbReference>
<accession>A0A2N3LKF0</accession>
<dbReference type="InterPro" id="IPR002104">
    <property type="entry name" value="Integrase_catalytic"/>
</dbReference>
<dbReference type="InterPro" id="IPR013762">
    <property type="entry name" value="Integrase-like_cat_sf"/>
</dbReference>
<evidence type="ECO:0000256" key="3">
    <source>
        <dbReference type="ARBA" id="ARBA00023125"/>
    </source>
</evidence>
<dbReference type="CDD" id="cd01189">
    <property type="entry name" value="INT_ICEBs1_C_like"/>
    <property type="match status" value="1"/>
</dbReference>
<keyword evidence="3 5" id="KW-0238">DNA-binding</keyword>
<dbReference type="InterPro" id="IPR011010">
    <property type="entry name" value="DNA_brk_join_enz"/>
</dbReference>
<evidence type="ECO:0000259" key="6">
    <source>
        <dbReference type="PROSITE" id="PS51898"/>
    </source>
</evidence>
<comment type="caution">
    <text evidence="8">The sequence shown here is derived from an EMBL/GenBank/DDBJ whole genome shotgun (WGS) entry which is preliminary data.</text>
</comment>
<dbReference type="OrthoDB" id="9803188at2"/>
<keyword evidence="4" id="KW-0233">DNA recombination</keyword>
<evidence type="ECO:0000259" key="7">
    <source>
        <dbReference type="PROSITE" id="PS51900"/>
    </source>
</evidence>
<organism evidence="8 9">
    <name type="scientific">Heyndrickxia camelliae</name>
    <dbReference type="NCBI Taxonomy" id="1707093"/>
    <lineage>
        <taxon>Bacteria</taxon>
        <taxon>Bacillati</taxon>
        <taxon>Bacillota</taxon>
        <taxon>Bacilli</taxon>
        <taxon>Bacillales</taxon>
        <taxon>Bacillaceae</taxon>
        <taxon>Heyndrickxia</taxon>
    </lineage>
</organism>
<dbReference type="PROSITE" id="PS51898">
    <property type="entry name" value="TYR_RECOMBINASE"/>
    <property type="match status" value="1"/>
</dbReference>
<dbReference type="Proteomes" id="UP000233440">
    <property type="component" value="Unassembled WGS sequence"/>
</dbReference>
<dbReference type="Gene3D" id="1.10.443.10">
    <property type="entry name" value="Intergrase catalytic core"/>
    <property type="match status" value="1"/>
</dbReference>
<evidence type="ECO:0000256" key="4">
    <source>
        <dbReference type="ARBA" id="ARBA00023172"/>
    </source>
</evidence>
<dbReference type="Pfam" id="PF14659">
    <property type="entry name" value="Phage_int_SAM_3"/>
    <property type="match status" value="1"/>
</dbReference>
<dbReference type="InterPro" id="IPR050808">
    <property type="entry name" value="Phage_Integrase"/>
</dbReference>
<evidence type="ECO:0000256" key="2">
    <source>
        <dbReference type="ARBA" id="ARBA00022908"/>
    </source>
</evidence>
<dbReference type="GO" id="GO:0006310">
    <property type="term" value="P:DNA recombination"/>
    <property type="evidence" value="ECO:0007669"/>
    <property type="project" value="UniProtKB-KW"/>
</dbReference>
<dbReference type="SUPFAM" id="SSF56349">
    <property type="entry name" value="DNA breaking-rejoining enzymes"/>
    <property type="match status" value="1"/>
</dbReference>
<dbReference type="InterPro" id="IPR010998">
    <property type="entry name" value="Integrase_recombinase_N"/>
</dbReference>
<dbReference type="EMBL" id="PIQO01000006">
    <property type="protein sequence ID" value="PKR85057.1"/>
    <property type="molecule type" value="Genomic_DNA"/>
</dbReference>
<name>A0A2N3LKF0_9BACI</name>
<sequence>MLKMRGYVRKRGNKWSYTVDIGKDPITGKRKQKTKSGFDTEKEAETALNEIIYELNKGIWIAPQDIKLKDFAEDWIKMHRHKLRATTAEQYHLKIKNWIVPLLGNYKIQDLKPIHAQKFSAQLLEKMQENTAHKIYSITKMIMNHAVDLEIINKNPFKNINLIKQKKGKVSTWTFDDLEHFLKVTKRYSNFYYRLFATAAYTGLRKGELLALTKDDIDFEKKFIKVCKSMYSTKEEGVQIGELKTSSSFRKVAIDDVVASILKEQIAKNNEMKLKLGKEYNDSKLIFCHPDGMYYHPTSLGRIMNKYIELSGVKQIRFHDLRHTHATLLLELGVNPKVVADRLGHASVKITLDTYSHVSLDLQSDVAETFSKRIKKA</sequence>
<dbReference type="Pfam" id="PF14657">
    <property type="entry name" value="Arm-DNA-bind_4"/>
    <property type="match status" value="1"/>
</dbReference>
<evidence type="ECO:0000313" key="8">
    <source>
        <dbReference type="EMBL" id="PKR85057.1"/>
    </source>
</evidence>
<feature type="domain" description="Core-binding (CB)" evidence="7">
    <location>
        <begin position="66"/>
        <end position="147"/>
    </location>
</feature>